<dbReference type="PRINTS" id="PR00326">
    <property type="entry name" value="GTP1OBG"/>
</dbReference>
<proteinExistence type="inferred from homology"/>
<keyword evidence="8" id="KW-0963">Cytoplasm</keyword>
<dbReference type="GO" id="GO:0005829">
    <property type="term" value="C:cytosol"/>
    <property type="evidence" value="ECO:0007669"/>
    <property type="project" value="TreeGrafter"/>
</dbReference>
<dbReference type="InterPro" id="IPR005225">
    <property type="entry name" value="Small_GTP-bd"/>
</dbReference>
<feature type="region of interest" description="G5" evidence="9">
    <location>
        <begin position="156"/>
        <end position="158"/>
    </location>
</feature>
<evidence type="ECO:0000256" key="10">
    <source>
        <dbReference type="RuleBase" id="RU003761"/>
    </source>
</evidence>
<keyword evidence="6 8" id="KW-0342">GTP-binding</keyword>
<keyword evidence="5 8" id="KW-0694">RNA-binding</keyword>
<evidence type="ECO:0000256" key="7">
    <source>
        <dbReference type="ARBA" id="ARBA00023136"/>
    </source>
</evidence>
<evidence type="ECO:0000256" key="2">
    <source>
        <dbReference type="ARBA" id="ARBA00020484"/>
    </source>
</evidence>
<keyword evidence="7 8" id="KW-0472">Membrane</keyword>
<feature type="region of interest" description="G2" evidence="9">
    <location>
        <begin position="41"/>
        <end position="45"/>
    </location>
</feature>
<protein>
    <recommendedName>
        <fullName evidence="2 8">GTPase Era</fullName>
    </recommendedName>
</protein>
<keyword evidence="3 8" id="KW-0690">Ribosome biogenesis</keyword>
<dbReference type="FunFam" id="3.40.50.300:FF:000094">
    <property type="entry name" value="GTPase Era"/>
    <property type="match status" value="1"/>
</dbReference>
<evidence type="ECO:0000259" key="11">
    <source>
        <dbReference type="PROSITE" id="PS50823"/>
    </source>
</evidence>
<dbReference type="GO" id="GO:0005886">
    <property type="term" value="C:plasma membrane"/>
    <property type="evidence" value="ECO:0007669"/>
    <property type="project" value="UniProtKB-SubCell"/>
</dbReference>
<dbReference type="InterPro" id="IPR004044">
    <property type="entry name" value="KH_dom_type_2"/>
</dbReference>
<dbReference type="InterPro" id="IPR006073">
    <property type="entry name" value="GTP-bd"/>
</dbReference>
<dbReference type="InterPro" id="IPR015946">
    <property type="entry name" value="KH_dom-like_a/b"/>
</dbReference>
<dbReference type="SUPFAM" id="SSF52540">
    <property type="entry name" value="P-loop containing nucleoside triphosphate hydrolases"/>
    <property type="match status" value="1"/>
</dbReference>
<dbReference type="EMBL" id="CP037940">
    <property type="protein sequence ID" value="QBO37323.1"/>
    <property type="molecule type" value="Genomic_DNA"/>
</dbReference>
<dbReference type="KEGG" id="wei:EQG49_13050"/>
<dbReference type="NCBIfam" id="NF000908">
    <property type="entry name" value="PRK00089.1"/>
    <property type="match status" value="1"/>
</dbReference>
<evidence type="ECO:0000256" key="8">
    <source>
        <dbReference type="HAMAP-Rule" id="MF_00367"/>
    </source>
</evidence>
<dbReference type="NCBIfam" id="TIGR00436">
    <property type="entry name" value="era"/>
    <property type="match status" value="1"/>
</dbReference>
<comment type="function">
    <text evidence="8">An essential GTPase that binds both GDP and GTP, with rapid nucleotide exchange. Plays a role in 16S rRNA processing and 30S ribosomal subunit biogenesis and possibly also in cell cycle regulation and energy metabolism.</text>
</comment>
<dbReference type="PANTHER" id="PTHR42698">
    <property type="entry name" value="GTPASE ERA"/>
    <property type="match status" value="1"/>
</dbReference>
<dbReference type="OrthoDB" id="9805918at2"/>
<feature type="domain" description="KH type-2" evidence="11">
    <location>
        <begin position="200"/>
        <end position="285"/>
    </location>
</feature>
<dbReference type="SUPFAM" id="SSF54814">
    <property type="entry name" value="Prokaryotic type KH domain (KH-domain type II)"/>
    <property type="match status" value="1"/>
</dbReference>
<name>A0A4P6YX04_9LACO</name>
<evidence type="ECO:0000256" key="5">
    <source>
        <dbReference type="ARBA" id="ARBA00022884"/>
    </source>
</evidence>
<dbReference type="GO" id="GO:0005525">
    <property type="term" value="F:GTP binding"/>
    <property type="evidence" value="ECO:0007669"/>
    <property type="project" value="UniProtKB-UniRule"/>
</dbReference>
<accession>A0A4P6YX04</accession>
<dbReference type="HAMAP" id="MF_00367">
    <property type="entry name" value="GTPase_Era"/>
    <property type="match status" value="1"/>
</dbReference>
<feature type="region of interest" description="G4" evidence="9">
    <location>
        <begin position="125"/>
        <end position="128"/>
    </location>
</feature>
<dbReference type="CDD" id="cd04163">
    <property type="entry name" value="Era"/>
    <property type="match status" value="1"/>
</dbReference>
<dbReference type="Gene3D" id="3.30.300.20">
    <property type="match status" value="1"/>
</dbReference>
<dbReference type="InterPro" id="IPR005662">
    <property type="entry name" value="GTPase_Era-like"/>
</dbReference>
<dbReference type="PROSITE" id="PS51713">
    <property type="entry name" value="G_ERA"/>
    <property type="match status" value="1"/>
</dbReference>
<comment type="subunit">
    <text evidence="8">Monomer.</text>
</comment>
<feature type="domain" description="Era-type G" evidence="12">
    <location>
        <begin position="7"/>
        <end position="177"/>
    </location>
</feature>
<feature type="region of interest" description="G1" evidence="9">
    <location>
        <begin position="15"/>
        <end position="22"/>
    </location>
</feature>
<dbReference type="PANTHER" id="PTHR42698:SF1">
    <property type="entry name" value="GTPASE ERA, MITOCHONDRIAL"/>
    <property type="match status" value="1"/>
</dbReference>
<evidence type="ECO:0000313" key="13">
    <source>
        <dbReference type="EMBL" id="QBO37323.1"/>
    </source>
</evidence>
<organism evidence="13 14">
    <name type="scientific">Periweissella cryptocerci</name>
    <dbReference type="NCBI Taxonomy" id="2506420"/>
    <lineage>
        <taxon>Bacteria</taxon>
        <taxon>Bacillati</taxon>
        <taxon>Bacillota</taxon>
        <taxon>Bacilli</taxon>
        <taxon>Lactobacillales</taxon>
        <taxon>Lactobacillaceae</taxon>
        <taxon>Periweissella</taxon>
    </lineage>
</organism>
<evidence type="ECO:0000256" key="6">
    <source>
        <dbReference type="ARBA" id="ARBA00023134"/>
    </source>
</evidence>
<dbReference type="AlphaFoldDB" id="A0A4P6YX04"/>
<dbReference type="Pfam" id="PF01926">
    <property type="entry name" value="MMR_HSR1"/>
    <property type="match status" value="1"/>
</dbReference>
<dbReference type="PROSITE" id="PS50823">
    <property type="entry name" value="KH_TYPE_2"/>
    <property type="match status" value="1"/>
</dbReference>
<dbReference type="FunFam" id="3.30.300.20:FF:000003">
    <property type="entry name" value="GTPase Era"/>
    <property type="match status" value="1"/>
</dbReference>
<dbReference type="Gene3D" id="3.40.50.300">
    <property type="entry name" value="P-loop containing nucleotide triphosphate hydrolases"/>
    <property type="match status" value="1"/>
</dbReference>
<dbReference type="Pfam" id="PF07650">
    <property type="entry name" value="KH_2"/>
    <property type="match status" value="1"/>
</dbReference>
<reference evidence="14" key="1">
    <citation type="submission" date="2019-03" db="EMBL/GenBank/DDBJ databases">
        <title>Weissella sp. 26KH-42 Genome sequencing.</title>
        <authorList>
            <person name="Heo J."/>
            <person name="Kim S.-J."/>
            <person name="Kim J.-S."/>
            <person name="Hong S.-B."/>
            <person name="Kwon S.-W."/>
        </authorList>
    </citation>
    <scope>NUCLEOTIDE SEQUENCE [LARGE SCALE GENOMIC DNA]</scope>
    <source>
        <strain evidence="14">26KH-42</strain>
    </source>
</reference>
<gene>
    <name evidence="8" type="primary">era</name>
    <name evidence="13" type="ORF">EQG49_13050</name>
</gene>
<dbReference type="GO" id="GO:0043024">
    <property type="term" value="F:ribosomal small subunit binding"/>
    <property type="evidence" value="ECO:0007669"/>
    <property type="project" value="TreeGrafter"/>
</dbReference>
<evidence type="ECO:0000259" key="12">
    <source>
        <dbReference type="PROSITE" id="PS51713"/>
    </source>
</evidence>
<sequence length="304" mass="34044">MSKDGFKSGFVAIVGRPNVGKSTLMNHIVGEKIAIMSNKAQTTRNKIQGIYTTDEEQIVFIDTPGIHKPQNSLGDFMVKSALSALHEADAIWFVVNADEERGRGDDFIIERLKDVKTTPVYLVINKIDLVHPNELLDIIATYQGIEGMEWAEVFPISAKTGANVQELIDNVAGKLEAGPQYFPADQITDHPERFVIGELIREKVLQLTSQEVPHSVAVVIEKIERESDEKIQIQATIVVDRPGQKSIIIGKQGAVIKQIGIRARKDIERLLGDRVNLTTWVKVEERWRDKPQALQSYGYSAEDY</sequence>
<feature type="binding site" evidence="8">
    <location>
        <begin position="15"/>
        <end position="22"/>
    </location>
    <ligand>
        <name>GTP</name>
        <dbReference type="ChEBI" id="CHEBI:37565"/>
    </ligand>
</feature>
<feature type="binding site" evidence="8">
    <location>
        <begin position="125"/>
        <end position="128"/>
    </location>
    <ligand>
        <name>GTP</name>
        <dbReference type="ChEBI" id="CHEBI:37565"/>
    </ligand>
</feature>
<feature type="region of interest" description="G3" evidence="9">
    <location>
        <begin position="62"/>
        <end position="65"/>
    </location>
</feature>
<dbReference type="InterPro" id="IPR027417">
    <property type="entry name" value="P-loop_NTPase"/>
</dbReference>
<feature type="binding site" evidence="8">
    <location>
        <begin position="62"/>
        <end position="66"/>
    </location>
    <ligand>
        <name>GTP</name>
        <dbReference type="ChEBI" id="CHEBI:37565"/>
    </ligand>
</feature>
<dbReference type="RefSeq" id="WP_133364400.1">
    <property type="nucleotide sequence ID" value="NZ_CP037940.1"/>
</dbReference>
<keyword evidence="14" id="KW-1185">Reference proteome</keyword>
<dbReference type="InterPro" id="IPR009019">
    <property type="entry name" value="KH_sf_prok-type"/>
</dbReference>
<evidence type="ECO:0000256" key="9">
    <source>
        <dbReference type="PROSITE-ProRule" id="PRU01050"/>
    </source>
</evidence>
<dbReference type="GO" id="GO:0000028">
    <property type="term" value="P:ribosomal small subunit assembly"/>
    <property type="evidence" value="ECO:0007669"/>
    <property type="project" value="TreeGrafter"/>
</dbReference>
<dbReference type="GO" id="GO:0003924">
    <property type="term" value="F:GTPase activity"/>
    <property type="evidence" value="ECO:0007669"/>
    <property type="project" value="UniProtKB-UniRule"/>
</dbReference>
<keyword evidence="8" id="KW-0699">rRNA-binding</keyword>
<evidence type="ECO:0000256" key="4">
    <source>
        <dbReference type="ARBA" id="ARBA00022741"/>
    </source>
</evidence>
<dbReference type="InterPro" id="IPR030388">
    <property type="entry name" value="G_ERA_dom"/>
</dbReference>
<comment type="subcellular location">
    <subcellularLocation>
        <location evidence="8">Cytoplasm</location>
    </subcellularLocation>
    <subcellularLocation>
        <location evidence="8">Cell membrane</location>
        <topology evidence="8">Peripheral membrane protein</topology>
    </subcellularLocation>
</comment>
<evidence type="ECO:0000256" key="3">
    <source>
        <dbReference type="ARBA" id="ARBA00022517"/>
    </source>
</evidence>
<evidence type="ECO:0000256" key="1">
    <source>
        <dbReference type="ARBA" id="ARBA00007921"/>
    </source>
</evidence>
<dbReference type="CDD" id="cd22534">
    <property type="entry name" value="KH-II_Era"/>
    <property type="match status" value="1"/>
</dbReference>
<dbReference type="Proteomes" id="UP000292886">
    <property type="component" value="Chromosome"/>
</dbReference>
<evidence type="ECO:0000313" key="14">
    <source>
        <dbReference type="Proteomes" id="UP000292886"/>
    </source>
</evidence>
<keyword evidence="8" id="KW-1003">Cell membrane</keyword>
<dbReference type="GO" id="GO:0070181">
    <property type="term" value="F:small ribosomal subunit rRNA binding"/>
    <property type="evidence" value="ECO:0007669"/>
    <property type="project" value="UniProtKB-UniRule"/>
</dbReference>
<keyword evidence="4 8" id="KW-0547">Nucleotide-binding</keyword>
<dbReference type="NCBIfam" id="TIGR00231">
    <property type="entry name" value="small_GTP"/>
    <property type="match status" value="1"/>
</dbReference>
<comment type="similarity">
    <text evidence="1 8 9 10">Belongs to the TRAFAC class TrmE-Era-EngA-EngB-Septin-like GTPase superfamily. Era GTPase family.</text>
</comment>